<feature type="domain" description="Protein kinase" evidence="4">
    <location>
        <begin position="208"/>
        <end position="488"/>
    </location>
</feature>
<dbReference type="PROSITE" id="PS50011">
    <property type="entry name" value="PROTEIN_KINASE_DOM"/>
    <property type="match status" value="1"/>
</dbReference>
<evidence type="ECO:0000313" key="5">
    <source>
        <dbReference type="EMBL" id="KAB5545084.1"/>
    </source>
</evidence>
<dbReference type="GO" id="GO:1902456">
    <property type="term" value="P:regulation of stomatal opening"/>
    <property type="evidence" value="ECO:0007669"/>
    <property type="project" value="TreeGrafter"/>
</dbReference>
<comment type="similarity">
    <text evidence="1">Belongs to the protein kinase superfamily. STE Ser/Thr protein kinase family. STE20 subfamily.</text>
</comment>
<organism evidence="5 6">
    <name type="scientific">Salix brachista</name>
    <dbReference type="NCBI Taxonomy" id="2182728"/>
    <lineage>
        <taxon>Eukaryota</taxon>
        <taxon>Viridiplantae</taxon>
        <taxon>Streptophyta</taxon>
        <taxon>Embryophyta</taxon>
        <taxon>Tracheophyta</taxon>
        <taxon>Spermatophyta</taxon>
        <taxon>Magnoliopsida</taxon>
        <taxon>eudicotyledons</taxon>
        <taxon>Gunneridae</taxon>
        <taxon>Pentapetalae</taxon>
        <taxon>rosids</taxon>
        <taxon>fabids</taxon>
        <taxon>Malpighiales</taxon>
        <taxon>Salicaceae</taxon>
        <taxon>Saliceae</taxon>
        <taxon>Salix</taxon>
    </lineage>
</organism>
<dbReference type="PROSITE" id="PS00107">
    <property type="entry name" value="PROTEIN_KINASE_ATP"/>
    <property type="match status" value="1"/>
</dbReference>
<dbReference type="InterPro" id="IPR047173">
    <property type="entry name" value="STRAD_A/B-like"/>
</dbReference>
<feature type="coiled-coil region" evidence="3">
    <location>
        <begin position="680"/>
        <end position="714"/>
    </location>
</feature>
<dbReference type="AlphaFoldDB" id="A0A5N5LQI6"/>
<gene>
    <name evidence="5" type="ORF">DKX38_013196</name>
</gene>
<dbReference type="InterPro" id="IPR000719">
    <property type="entry name" value="Prot_kinase_dom"/>
</dbReference>
<dbReference type="Pfam" id="PF00069">
    <property type="entry name" value="Pkinase"/>
    <property type="match status" value="1"/>
</dbReference>
<name>A0A5N5LQI6_9ROSI</name>
<dbReference type="EMBL" id="VDCV01000008">
    <property type="protein sequence ID" value="KAB5545084.1"/>
    <property type="molecule type" value="Genomic_DNA"/>
</dbReference>
<dbReference type="GO" id="GO:0004672">
    <property type="term" value="F:protein kinase activity"/>
    <property type="evidence" value="ECO:0007669"/>
    <property type="project" value="InterPro"/>
</dbReference>
<comment type="caution">
    <text evidence="5">The sequence shown here is derived from an EMBL/GenBank/DDBJ whole genome shotgun (WGS) entry which is preliminary data.</text>
</comment>
<dbReference type="Proteomes" id="UP000326939">
    <property type="component" value="Chromosome 8"/>
</dbReference>
<dbReference type="FunFam" id="1.10.510.10:FF:000835">
    <property type="entry name" value="Serine/threonine-protein kinase BLUS1"/>
    <property type="match status" value="1"/>
</dbReference>
<keyword evidence="3" id="KW-0175">Coiled coil</keyword>
<feature type="binding site" evidence="2">
    <location>
        <position position="238"/>
    </location>
    <ligand>
        <name>ATP</name>
        <dbReference type="ChEBI" id="CHEBI:30616"/>
    </ligand>
</feature>
<proteinExistence type="inferred from homology"/>
<evidence type="ECO:0000256" key="3">
    <source>
        <dbReference type="SAM" id="Coils"/>
    </source>
</evidence>
<evidence type="ECO:0000313" key="6">
    <source>
        <dbReference type="Proteomes" id="UP000326939"/>
    </source>
</evidence>
<dbReference type="SMART" id="SM00220">
    <property type="entry name" value="S_TKc"/>
    <property type="match status" value="1"/>
</dbReference>
<sequence>MEFKGNVQCYAMDDKENVDSGLNAQEEVKEPAADGKIEMLEDEEIEVDFGDPSFSNLQRGRKGLVLIAPLYISHEDSLRLRRSDPIRRWAFNPRKNPGEICVKMPRLDPVVLSDESPLSRNLTRKPPAEYLLPSFFLIFTNINPTSLEGSRQKEDCSHLLQLNPFKKPKENNLERPVQDRAIASFMAHLQDQISKFQRVQYPLESNAYKILDEIGVGVSATVYKAICVPMNSTLVAIKCIDLDQSRSDLDSLRRETKTMSLLSHPNILESHCSFTVDRHLWMVMPFMSAGSLQSIISSSFPDGLPEPCIAVVLKEILNALSYLHDQGHLHRDVKAGNILIDSNGKVKLADFGVSASIYELNTLERSSSLSSSSRMRLTDLAGTPYWMAPEVIHSHTGYSLKADIWSFGITALELAHGRPPLSHLPPSKSLIMKITKRFRFSDCHDENHKKNRRNKKFSKAFKDMVASCLDQDPSKRPSAAKLLKNSVFKNCKGMDYFVKNVLNGLPSVEERFKEYKVLSRISSHSGTDAEEEEGGDVDGDNVIQHVKTRRISGWNFNEEGFELDPVFPTDSNNDAAVIMKQVRFGGESIIQDKKIEVSESYGSGDLVDSAKSSTLNSPAPVEEEMRQVGDHIGVNTSGVGGIVERLNQSTMLEGLVALKRSLEEQRRHVAIIIGLLGGETNGEEQMIENLKEELDIEKQKNLKLEMEMEFLKIAISGASAAASFPN</sequence>
<keyword evidence="6" id="KW-1185">Reference proteome</keyword>
<dbReference type="PANTHER" id="PTHR48014">
    <property type="entry name" value="SERINE/THREONINE-PROTEIN KINASE FRAY2"/>
    <property type="match status" value="1"/>
</dbReference>
<dbReference type="Gene3D" id="1.10.510.10">
    <property type="entry name" value="Transferase(Phosphotransferase) domain 1"/>
    <property type="match status" value="1"/>
</dbReference>
<dbReference type="GO" id="GO:0043539">
    <property type="term" value="F:protein serine/threonine kinase activator activity"/>
    <property type="evidence" value="ECO:0007669"/>
    <property type="project" value="InterPro"/>
</dbReference>
<dbReference type="PANTHER" id="PTHR48014:SF7">
    <property type="entry name" value="SERINE_THREONINE-PROTEIN KINASE BLUS1"/>
    <property type="match status" value="1"/>
</dbReference>
<evidence type="ECO:0000259" key="4">
    <source>
        <dbReference type="PROSITE" id="PS50011"/>
    </source>
</evidence>
<dbReference type="SUPFAM" id="SSF56112">
    <property type="entry name" value="Protein kinase-like (PK-like)"/>
    <property type="match status" value="1"/>
</dbReference>
<evidence type="ECO:0000256" key="2">
    <source>
        <dbReference type="PROSITE-ProRule" id="PRU10141"/>
    </source>
</evidence>
<reference evidence="6" key="1">
    <citation type="journal article" date="2019" name="Gigascience">
        <title>De novo genome assembly of the endangered Acer yangbiense, a plant species with extremely small populations endemic to Yunnan Province, China.</title>
        <authorList>
            <person name="Yang J."/>
            <person name="Wariss H.M."/>
            <person name="Tao L."/>
            <person name="Zhang R."/>
            <person name="Yun Q."/>
            <person name="Hollingsworth P."/>
            <person name="Dao Z."/>
            <person name="Luo G."/>
            <person name="Guo H."/>
            <person name="Ma Y."/>
            <person name="Sun W."/>
        </authorList>
    </citation>
    <scope>NUCLEOTIDE SEQUENCE [LARGE SCALE GENOMIC DNA]</scope>
    <source>
        <strain evidence="6">cv. br00</strain>
    </source>
</reference>
<dbReference type="FunFam" id="3.30.200.20:FF:000099">
    <property type="entry name" value="Serine/threonine-protein kinase BLUS1"/>
    <property type="match status" value="1"/>
</dbReference>
<dbReference type="GO" id="GO:0005524">
    <property type="term" value="F:ATP binding"/>
    <property type="evidence" value="ECO:0007669"/>
    <property type="project" value="UniProtKB-UniRule"/>
</dbReference>
<dbReference type="Gene3D" id="3.30.200.20">
    <property type="entry name" value="Phosphorylase Kinase, domain 1"/>
    <property type="match status" value="1"/>
</dbReference>
<keyword evidence="2" id="KW-0067">ATP-binding</keyword>
<dbReference type="InterPro" id="IPR011009">
    <property type="entry name" value="Kinase-like_dom_sf"/>
</dbReference>
<accession>A0A5N5LQI6</accession>
<evidence type="ECO:0000256" key="1">
    <source>
        <dbReference type="ARBA" id="ARBA00008874"/>
    </source>
</evidence>
<dbReference type="InterPro" id="IPR017441">
    <property type="entry name" value="Protein_kinase_ATP_BS"/>
</dbReference>
<keyword evidence="2" id="KW-0547">Nucleotide-binding</keyword>
<protein>
    <recommendedName>
        <fullName evidence="4">Protein kinase domain-containing protein</fullName>
    </recommendedName>
</protein>